<feature type="transmembrane region" description="Helical" evidence="5">
    <location>
        <begin position="153"/>
        <end position="177"/>
    </location>
</feature>
<feature type="transmembrane region" description="Helical" evidence="5">
    <location>
        <begin position="89"/>
        <end position="107"/>
    </location>
</feature>
<dbReference type="Proteomes" id="UP000198857">
    <property type="component" value="Unassembled WGS sequence"/>
</dbReference>
<feature type="transmembrane region" description="Helical" evidence="5">
    <location>
        <begin position="20"/>
        <end position="39"/>
    </location>
</feature>
<keyword evidence="4 5" id="KW-0472">Membrane</keyword>
<keyword evidence="5" id="KW-1003">Cell membrane</keyword>
<reference evidence="7" key="1">
    <citation type="submission" date="2016-10" db="EMBL/GenBank/DDBJ databases">
        <authorList>
            <person name="Varghese N."/>
            <person name="Submissions S."/>
        </authorList>
    </citation>
    <scope>NUCLEOTIDE SEQUENCE [LARGE SCALE GENOMIC DNA]</scope>
    <source>
        <strain evidence="7">DSM 44208</strain>
    </source>
</reference>
<dbReference type="InterPro" id="IPR002781">
    <property type="entry name" value="TM_pro_TauE-like"/>
</dbReference>
<evidence type="ECO:0000256" key="1">
    <source>
        <dbReference type="ARBA" id="ARBA00004141"/>
    </source>
</evidence>
<evidence type="ECO:0000313" key="7">
    <source>
        <dbReference type="Proteomes" id="UP000198857"/>
    </source>
</evidence>
<keyword evidence="7" id="KW-1185">Reference proteome</keyword>
<comment type="subcellular location">
    <subcellularLocation>
        <location evidence="5">Cell membrane</location>
        <topology evidence="5">Multi-pass membrane protein</topology>
    </subcellularLocation>
    <subcellularLocation>
        <location evidence="1">Membrane</location>
        <topology evidence="1">Multi-pass membrane protein</topology>
    </subcellularLocation>
</comment>
<protein>
    <recommendedName>
        <fullName evidence="5">Probable membrane transporter protein</fullName>
    </recommendedName>
</protein>
<feature type="transmembrane region" description="Helical" evidence="5">
    <location>
        <begin position="184"/>
        <end position="206"/>
    </location>
</feature>
<sequence length="263" mass="25002">MLRVAPGAAVGEGRDVSGAWLPTLGLAVAVAAGAVTQRVTGLGFSLVAAPFLVLLAGPVTGVLVANALGVAVSLMVLGQVYHHVDLRRGALLLAPALAAVVPGALLARVVPAAVLQVLVGGTVVLSLLVVLALGRSVAGGPPGPARPGTTVVAGAATGFLTATAGVGGPALTAYAVATRWPQSAFAATAQLCFAAVSAASVAVRGLPVLPATTWAAAAVALAAGVVGGTALSTRVAPPVARTGALAVALAGGLATVVDGLLGG</sequence>
<feature type="transmembrane region" description="Helical" evidence="5">
    <location>
        <begin position="243"/>
        <end position="261"/>
    </location>
</feature>
<dbReference type="AlphaFoldDB" id="A0A1I5UHX8"/>
<evidence type="ECO:0000256" key="3">
    <source>
        <dbReference type="ARBA" id="ARBA00022989"/>
    </source>
</evidence>
<name>A0A1I5UHX8_9ACTN</name>
<dbReference type="GO" id="GO:0005886">
    <property type="term" value="C:plasma membrane"/>
    <property type="evidence" value="ECO:0007669"/>
    <property type="project" value="UniProtKB-SubCell"/>
</dbReference>
<dbReference type="EMBL" id="FOWQ01000011">
    <property type="protein sequence ID" value="SFP94893.1"/>
    <property type="molecule type" value="Genomic_DNA"/>
</dbReference>
<evidence type="ECO:0000256" key="5">
    <source>
        <dbReference type="RuleBase" id="RU363041"/>
    </source>
</evidence>
<evidence type="ECO:0000256" key="2">
    <source>
        <dbReference type="ARBA" id="ARBA00022692"/>
    </source>
</evidence>
<feature type="transmembrane region" description="Helical" evidence="5">
    <location>
        <begin position="114"/>
        <end position="133"/>
    </location>
</feature>
<feature type="transmembrane region" description="Helical" evidence="5">
    <location>
        <begin position="212"/>
        <end position="231"/>
    </location>
</feature>
<feature type="transmembrane region" description="Helical" evidence="5">
    <location>
        <begin position="51"/>
        <end position="77"/>
    </location>
</feature>
<evidence type="ECO:0000313" key="6">
    <source>
        <dbReference type="EMBL" id="SFP94893.1"/>
    </source>
</evidence>
<accession>A0A1I5UHX8</accession>
<dbReference type="Pfam" id="PF01925">
    <property type="entry name" value="TauE"/>
    <property type="match status" value="1"/>
</dbReference>
<comment type="similarity">
    <text evidence="5">Belongs to the 4-toluene sulfonate uptake permease (TSUP) (TC 2.A.102) family.</text>
</comment>
<keyword evidence="2 5" id="KW-0812">Transmembrane</keyword>
<keyword evidence="3 5" id="KW-1133">Transmembrane helix</keyword>
<dbReference type="STRING" id="1523247.SAMN05660464_0243"/>
<gene>
    <name evidence="6" type="ORF">SAMN05660464_0243</name>
</gene>
<organism evidence="6 7">
    <name type="scientific">Geodermatophilus dictyosporus</name>
    <dbReference type="NCBI Taxonomy" id="1523247"/>
    <lineage>
        <taxon>Bacteria</taxon>
        <taxon>Bacillati</taxon>
        <taxon>Actinomycetota</taxon>
        <taxon>Actinomycetes</taxon>
        <taxon>Geodermatophilales</taxon>
        <taxon>Geodermatophilaceae</taxon>
        <taxon>Geodermatophilus</taxon>
    </lineage>
</organism>
<proteinExistence type="inferred from homology"/>
<evidence type="ECO:0000256" key="4">
    <source>
        <dbReference type="ARBA" id="ARBA00023136"/>
    </source>
</evidence>